<dbReference type="GO" id="GO:0008775">
    <property type="term" value="F:acetate CoA-transferase activity"/>
    <property type="evidence" value="ECO:0007669"/>
    <property type="project" value="UniProtKB-EC"/>
</dbReference>
<organism evidence="5 6">
    <name type="scientific">Paraburkholderia sartisoli</name>
    <dbReference type="NCBI Taxonomy" id="83784"/>
    <lineage>
        <taxon>Bacteria</taxon>
        <taxon>Pseudomonadati</taxon>
        <taxon>Pseudomonadota</taxon>
        <taxon>Betaproteobacteria</taxon>
        <taxon>Burkholderiales</taxon>
        <taxon>Burkholderiaceae</taxon>
        <taxon>Paraburkholderia</taxon>
    </lineage>
</organism>
<dbReference type="InterPro" id="IPR037171">
    <property type="entry name" value="NagB/RpiA_transferase-like"/>
</dbReference>
<dbReference type="EC" id="2.8.3.8" evidence="3"/>
<dbReference type="InterPro" id="IPR004165">
    <property type="entry name" value="CoA_trans_fam_I"/>
</dbReference>
<dbReference type="Gene3D" id="3.40.1080.10">
    <property type="entry name" value="Glutaconate Coenzyme A-transferase"/>
    <property type="match status" value="2"/>
</dbReference>
<comment type="catalytic activity">
    <reaction evidence="3">
        <text>an acyl-CoA + acetate = a carboxylate + acetyl-CoA</text>
        <dbReference type="Rhea" id="RHEA:13381"/>
        <dbReference type="ChEBI" id="CHEBI:29067"/>
        <dbReference type="ChEBI" id="CHEBI:30089"/>
        <dbReference type="ChEBI" id="CHEBI:57288"/>
        <dbReference type="ChEBI" id="CHEBI:58342"/>
        <dbReference type="EC" id="2.8.3.8"/>
    </reaction>
</comment>
<accession>A0A1H4HR09</accession>
<feature type="active site" description="5-glutamyl coenzyme A thioester intermediate" evidence="4">
    <location>
        <position position="322"/>
    </location>
</feature>
<keyword evidence="2 3" id="KW-0808">Transferase</keyword>
<sequence length="514" mass="54744">MKNWMQAEDAVEQIFDGATIALASNGGGMLEPDAVLAKLEQRFLETGHPRDLTVVHALGIGDGKGSGLGRFAHPGMVRRVIGGHWSWSPAMQQMAKDNAFEAYSFPAGAISTLLREIGAGRPGLVTHVGLRTFVDPRIDGGKINARATEDLVELIELDGREYLRYKPFKIDFAIVRGSSADAGGNVTLRREPVDLDTYAAALAAHNSGGRVIVQVKEREPAGYVPARLVRIPGVLVDTLVETPAQVQCVVADCDPTLSGESPGTIADGFYEVPTGIRHVIAARAARELHEGHSANFGFGIPGGIPGLLAQQGRLGTFWGSVEQGIHNGAMLDGPMFGSARNAEAILSSVDQFDFYSGGGVDISFLGMGEMDGDGNINVSKLGSTVVGPGGFIDITQGARKIVFCGSFEAKGLQVEQVGERLNIVSPGSVPKLVERVQHVTFSGVQARIAKQEVLYVTERAVFRLEENGVRLIEVAEGVNVEQDVLARMGFRPLVDDALLAHCSGGENESRERVA</sequence>
<keyword evidence="6" id="KW-1185">Reference proteome</keyword>
<comment type="function">
    <text evidence="3">CoA transferase having broad substrate specificity for short-chain acyl-CoA thioesters with the activity decreasing when the length of the carboxylic acid chain exceeds four carbons.</text>
</comment>
<dbReference type="PANTHER" id="PTHR43293:SF1">
    <property type="entry name" value="ACETATE COA-TRANSFERASE YDIF"/>
    <property type="match status" value="1"/>
</dbReference>
<name>A0A1H4HR09_9BURK</name>
<evidence type="ECO:0000256" key="4">
    <source>
        <dbReference type="PIRSR" id="PIRSR000858-1"/>
    </source>
</evidence>
<dbReference type="Proteomes" id="UP000198638">
    <property type="component" value="Unassembled WGS sequence"/>
</dbReference>
<dbReference type="GO" id="GO:0046952">
    <property type="term" value="P:ketone body catabolic process"/>
    <property type="evidence" value="ECO:0007669"/>
    <property type="project" value="InterPro"/>
</dbReference>
<dbReference type="PIRSF" id="PIRSF000858">
    <property type="entry name" value="SCOT-t"/>
    <property type="match status" value="1"/>
</dbReference>
<evidence type="ECO:0000313" key="5">
    <source>
        <dbReference type="EMBL" id="SEB24101.1"/>
    </source>
</evidence>
<dbReference type="EMBL" id="FNRQ01000013">
    <property type="protein sequence ID" value="SEB24101.1"/>
    <property type="molecule type" value="Genomic_DNA"/>
</dbReference>
<dbReference type="PANTHER" id="PTHR43293">
    <property type="entry name" value="ACETATE COA-TRANSFERASE YDIF"/>
    <property type="match status" value="1"/>
</dbReference>
<dbReference type="SUPFAM" id="SSF100950">
    <property type="entry name" value="NagB/RpiA/CoA transferase-like"/>
    <property type="match status" value="2"/>
</dbReference>
<dbReference type="SMART" id="SM00882">
    <property type="entry name" value="CoA_trans"/>
    <property type="match status" value="1"/>
</dbReference>
<dbReference type="AlphaFoldDB" id="A0A1H4HR09"/>
<proteinExistence type="inferred from homology"/>
<protein>
    <recommendedName>
        <fullName evidence="3">Acetate CoA-transferase YdiF</fullName>
        <ecNumber evidence="3">2.8.3.8</ecNumber>
    </recommendedName>
</protein>
<dbReference type="STRING" id="83784.SAMN05192564_1139"/>
<evidence type="ECO:0000256" key="3">
    <source>
        <dbReference type="PIRNR" id="PIRNR000858"/>
    </source>
</evidence>
<evidence type="ECO:0000256" key="2">
    <source>
        <dbReference type="ARBA" id="ARBA00022679"/>
    </source>
</evidence>
<evidence type="ECO:0000313" key="6">
    <source>
        <dbReference type="Proteomes" id="UP000198638"/>
    </source>
</evidence>
<dbReference type="InterPro" id="IPR014388">
    <property type="entry name" value="3-oxoacid_CoA-transferase"/>
</dbReference>
<dbReference type="Pfam" id="PF01144">
    <property type="entry name" value="CoA_trans"/>
    <property type="match status" value="1"/>
</dbReference>
<comment type="similarity">
    <text evidence="1 3">Belongs to the 3-oxoacid CoA-transferase family.</text>
</comment>
<gene>
    <name evidence="5" type="ORF">SAMN05192564_1139</name>
</gene>
<evidence type="ECO:0000256" key="1">
    <source>
        <dbReference type="ARBA" id="ARBA00007154"/>
    </source>
</evidence>
<reference evidence="6" key="1">
    <citation type="submission" date="2016-10" db="EMBL/GenBank/DDBJ databases">
        <authorList>
            <person name="Varghese N."/>
            <person name="Submissions S."/>
        </authorList>
    </citation>
    <scope>NUCLEOTIDE SEQUENCE [LARGE SCALE GENOMIC DNA]</scope>
    <source>
        <strain evidence="6">LMG 24000</strain>
    </source>
</reference>